<feature type="non-terminal residue" evidence="2">
    <location>
        <position position="1"/>
    </location>
</feature>
<name>A0A9N9CJ46_9GLOM</name>
<evidence type="ECO:0000313" key="2">
    <source>
        <dbReference type="EMBL" id="CAG8605128.1"/>
    </source>
</evidence>
<sequence>GKVEELTKQNQELLREVQSLRVEKAENETKLTDIRNLIT</sequence>
<reference evidence="2" key="1">
    <citation type="submission" date="2021-06" db="EMBL/GenBank/DDBJ databases">
        <authorList>
            <person name="Kallberg Y."/>
            <person name="Tangrot J."/>
            <person name="Rosling A."/>
        </authorList>
    </citation>
    <scope>NUCLEOTIDE SEQUENCE</scope>
    <source>
        <strain evidence="2">IN212</strain>
    </source>
</reference>
<gene>
    <name evidence="2" type="ORF">RFULGI_LOCUS6756</name>
</gene>
<evidence type="ECO:0000256" key="1">
    <source>
        <dbReference type="SAM" id="Coils"/>
    </source>
</evidence>
<organism evidence="2 3">
    <name type="scientific">Racocetra fulgida</name>
    <dbReference type="NCBI Taxonomy" id="60492"/>
    <lineage>
        <taxon>Eukaryota</taxon>
        <taxon>Fungi</taxon>
        <taxon>Fungi incertae sedis</taxon>
        <taxon>Mucoromycota</taxon>
        <taxon>Glomeromycotina</taxon>
        <taxon>Glomeromycetes</taxon>
        <taxon>Diversisporales</taxon>
        <taxon>Gigasporaceae</taxon>
        <taxon>Racocetra</taxon>
    </lineage>
</organism>
<dbReference type="AlphaFoldDB" id="A0A9N9CJ46"/>
<dbReference type="Proteomes" id="UP000789396">
    <property type="component" value="Unassembled WGS sequence"/>
</dbReference>
<dbReference type="OrthoDB" id="10532416at2759"/>
<accession>A0A9N9CJ46</accession>
<protein>
    <submittedName>
        <fullName evidence="2">14034_t:CDS:1</fullName>
    </submittedName>
</protein>
<dbReference type="EMBL" id="CAJVPZ010009094">
    <property type="protein sequence ID" value="CAG8605128.1"/>
    <property type="molecule type" value="Genomic_DNA"/>
</dbReference>
<keyword evidence="1" id="KW-0175">Coiled coil</keyword>
<comment type="caution">
    <text evidence="2">The sequence shown here is derived from an EMBL/GenBank/DDBJ whole genome shotgun (WGS) entry which is preliminary data.</text>
</comment>
<keyword evidence="3" id="KW-1185">Reference proteome</keyword>
<evidence type="ECO:0000313" key="3">
    <source>
        <dbReference type="Proteomes" id="UP000789396"/>
    </source>
</evidence>
<proteinExistence type="predicted"/>
<feature type="coiled-coil region" evidence="1">
    <location>
        <begin position="3"/>
        <end position="30"/>
    </location>
</feature>